<sequence>MKKSNLLFLFLLVTNTVLAQLNNPPALNAITIQDLKKDLYAFADAHFNGRSAGTLDELKASMWLADQYRAIGLKPAGDDGTYFQYFTLWRNHIADNASVVINNTTFSLWKDVAVAQMANISLNAPIVYLGNALDIDTSKIDVKGKVIAIEANAKGINLNVSLPTWRYNRYVFTKYGLPLIKKGAIAIIFIADDVAENAWEDAAENFKRGTYDIDGGVNENVTTTVPVLWFHASAKALLQQNTATIKANLIVAKYPYPSVNVVGKIDGTDAKLKAEYLLYSGHTDAHGIRNEIKNDSIYYGADDNGSVDVAMLANARAFIKKPAKRSVIFVIHGAEERGLLGSRYFSSHPTVPIKNIVAVLNGDMIGRNTTDSAAILGMKPPHRNSLDLVTMALDANNEGPKFKLDDTWDDVSHIEGWYFRSDHLPYARLGIPAIMYTSLLHPDYHTPQDNAESINYPKLKKMADWMYRTGWKVANATNRPATDKGFKLER</sequence>
<dbReference type="InterPro" id="IPR007484">
    <property type="entry name" value="Peptidase_M28"/>
</dbReference>
<dbReference type="PANTHER" id="PTHR12147">
    <property type="entry name" value="METALLOPEPTIDASE M28 FAMILY MEMBER"/>
    <property type="match status" value="1"/>
</dbReference>
<feature type="chain" id="PRO_5046001247" evidence="1">
    <location>
        <begin position="20"/>
        <end position="490"/>
    </location>
</feature>
<comment type="caution">
    <text evidence="3">The sequence shown here is derived from an EMBL/GenBank/DDBJ whole genome shotgun (WGS) entry which is preliminary data.</text>
</comment>
<dbReference type="RefSeq" id="WP_323252564.1">
    <property type="nucleotide sequence ID" value="NZ_JAYFUL010000048.1"/>
</dbReference>
<dbReference type="Gene3D" id="3.50.30.30">
    <property type="match status" value="1"/>
</dbReference>
<dbReference type="Proteomes" id="UP001304671">
    <property type="component" value="Unassembled WGS sequence"/>
</dbReference>
<organism evidence="3 4">
    <name type="scientific">Arcicella aquatica</name>
    <dbReference type="NCBI Taxonomy" id="217141"/>
    <lineage>
        <taxon>Bacteria</taxon>
        <taxon>Pseudomonadati</taxon>
        <taxon>Bacteroidota</taxon>
        <taxon>Cytophagia</taxon>
        <taxon>Cytophagales</taxon>
        <taxon>Flectobacillaceae</taxon>
        <taxon>Arcicella</taxon>
    </lineage>
</organism>
<dbReference type="EMBL" id="JAYFUL010000048">
    <property type="protein sequence ID" value="MEA5260236.1"/>
    <property type="molecule type" value="Genomic_DNA"/>
</dbReference>
<dbReference type="Pfam" id="PF04389">
    <property type="entry name" value="Peptidase_M28"/>
    <property type="match status" value="1"/>
</dbReference>
<dbReference type="SUPFAM" id="SSF53187">
    <property type="entry name" value="Zn-dependent exopeptidases"/>
    <property type="match status" value="1"/>
</dbReference>
<evidence type="ECO:0000259" key="2">
    <source>
        <dbReference type="Pfam" id="PF04389"/>
    </source>
</evidence>
<evidence type="ECO:0000313" key="3">
    <source>
        <dbReference type="EMBL" id="MEA5260236.1"/>
    </source>
</evidence>
<evidence type="ECO:0000256" key="1">
    <source>
        <dbReference type="SAM" id="SignalP"/>
    </source>
</evidence>
<reference evidence="3 4" key="1">
    <citation type="submission" date="2023-12" db="EMBL/GenBank/DDBJ databases">
        <title>Novel species of the genus Arcicella isolated from rivers.</title>
        <authorList>
            <person name="Lu H."/>
        </authorList>
    </citation>
    <scope>NUCLEOTIDE SEQUENCE [LARGE SCALE GENOMIC DNA]</scope>
    <source>
        <strain evidence="3 4">LMG 21963</strain>
    </source>
</reference>
<name>A0ABU5QT02_9BACT</name>
<dbReference type="InterPro" id="IPR045175">
    <property type="entry name" value="M28_fam"/>
</dbReference>
<feature type="signal peptide" evidence="1">
    <location>
        <begin position="1"/>
        <end position="19"/>
    </location>
</feature>
<dbReference type="Gene3D" id="3.40.630.10">
    <property type="entry name" value="Zn peptidases"/>
    <property type="match status" value="1"/>
</dbReference>
<keyword evidence="1" id="KW-0732">Signal</keyword>
<dbReference type="PANTHER" id="PTHR12147:SF26">
    <property type="entry name" value="PEPTIDASE M28 DOMAIN-CONTAINING PROTEIN"/>
    <property type="match status" value="1"/>
</dbReference>
<accession>A0ABU5QT02</accession>
<feature type="domain" description="Peptidase M28" evidence="2">
    <location>
        <begin position="260"/>
        <end position="466"/>
    </location>
</feature>
<keyword evidence="4" id="KW-1185">Reference proteome</keyword>
<gene>
    <name evidence="3" type="ORF">VB264_20730</name>
</gene>
<proteinExistence type="predicted"/>
<protein>
    <submittedName>
        <fullName evidence="3">M28 family peptidase</fullName>
    </submittedName>
</protein>
<evidence type="ECO:0000313" key="4">
    <source>
        <dbReference type="Proteomes" id="UP001304671"/>
    </source>
</evidence>